<dbReference type="EMBL" id="JASSZA010000016">
    <property type="protein sequence ID" value="KAK2090777.1"/>
    <property type="molecule type" value="Genomic_DNA"/>
</dbReference>
<keyword evidence="5" id="KW-0808">Transferase</keyword>
<keyword evidence="9 14" id="KW-0333">Golgi apparatus</keyword>
<keyword evidence="8 14" id="KW-1133">Transmembrane helix</keyword>
<name>A0ABQ9U154_SAGOE</name>
<evidence type="ECO:0000256" key="9">
    <source>
        <dbReference type="ARBA" id="ARBA00023034"/>
    </source>
</evidence>
<gene>
    <name evidence="15" type="primary">B3GNT5</name>
    <name evidence="15" type="ORF">P7K49_030061</name>
</gene>
<feature type="transmembrane region" description="Helical" evidence="14">
    <location>
        <begin position="57"/>
        <end position="74"/>
    </location>
</feature>
<keyword evidence="7 14" id="KW-0735">Signal-anchor</keyword>
<comment type="catalytic activity">
    <reaction evidence="12">
        <text>a neolactoside nLc4Cer(d18:1(4E)) + UDP-N-acetyl-alpha-D-glucosamine = a neolactoside IV(3)-beta-GlcNAc-nLc4Cer(d18:1(4E)) + UDP + H(+)</text>
        <dbReference type="Rhea" id="RHEA:23004"/>
        <dbReference type="ChEBI" id="CHEBI:15378"/>
        <dbReference type="ChEBI" id="CHEBI:17006"/>
        <dbReference type="ChEBI" id="CHEBI:57705"/>
        <dbReference type="ChEBI" id="CHEBI:58223"/>
        <dbReference type="ChEBI" id="CHEBI:142448"/>
    </reaction>
    <physiologicalReaction direction="left-to-right" evidence="12">
        <dbReference type="Rhea" id="RHEA:23005"/>
    </physiologicalReaction>
</comment>
<dbReference type="Proteomes" id="UP001266305">
    <property type="component" value="Unassembled WGS sequence"/>
</dbReference>
<evidence type="ECO:0000256" key="2">
    <source>
        <dbReference type="ARBA" id="ARBA00004922"/>
    </source>
</evidence>
<evidence type="ECO:0000313" key="15">
    <source>
        <dbReference type="EMBL" id="KAK2090777.1"/>
    </source>
</evidence>
<feature type="non-terminal residue" evidence="15">
    <location>
        <position position="382"/>
    </location>
</feature>
<dbReference type="InterPro" id="IPR002659">
    <property type="entry name" value="Glyco_trans_31"/>
</dbReference>
<comment type="similarity">
    <text evidence="3 14">Belongs to the glycosyltransferase 31 family.</text>
</comment>
<evidence type="ECO:0000256" key="7">
    <source>
        <dbReference type="ARBA" id="ARBA00022968"/>
    </source>
</evidence>
<evidence type="ECO:0000256" key="1">
    <source>
        <dbReference type="ARBA" id="ARBA00004323"/>
    </source>
</evidence>
<keyword evidence="6 14" id="KW-0812">Transmembrane</keyword>
<evidence type="ECO:0000256" key="13">
    <source>
        <dbReference type="ARBA" id="ARBA00049239"/>
    </source>
</evidence>
<proteinExistence type="inferred from homology"/>
<evidence type="ECO:0000256" key="5">
    <source>
        <dbReference type="ARBA" id="ARBA00022679"/>
    </source>
</evidence>
<evidence type="ECO:0000256" key="14">
    <source>
        <dbReference type="RuleBase" id="RU363063"/>
    </source>
</evidence>
<keyword evidence="11" id="KW-0325">Glycoprotein</keyword>
<protein>
    <recommendedName>
        <fullName evidence="14">Hexosyltransferase</fullName>
        <ecNumber evidence="14">2.4.1.-</ecNumber>
    </recommendedName>
</protein>
<dbReference type="Pfam" id="PF01762">
    <property type="entry name" value="Galactosyl_T"/>
    <property type="match status" value="1"/>
</dbReference>
<organism evidence="15 16">
    <name type="scientific">Saguinus oedipus</name>
    <name type="common">Cotton-top tamarin</name>
    <name type="synonym">Oedipomidas oedipus</name>
    <dbReference type="NCBI Taxonomy" id="9490"/>
    <lineage>
        <taxon>Eukaryota</taxon>
        <taxon>Metazoa</taxon>
        <taxon>Chordata</taxon>
        <taxon>Craniata</taxon>
        <taxon>Vertebrata</taxon>
        <taxon>Euteleostomi</taxon>
        <taxon>Mammalia</taxon>
        <taxon>Eutheria</taxon>
        <taxon>Euarchontoglires</taxon>
        <taxon>Primates</taxon>
        <taxon>Haplorrhini</taxon>
        <taxon>Platyrrhini</taxon>
        <taxon>Cebidae</taxon>
        <taxon>Callitrichinae</taxon>
        <taxon>Saguinus</taxon>
    </lineage>
</organism>
<comment type="pathway">
    <text evidence="2">Protein modification; protein glycosylation.</text>
</comment>
<evidence type="ECO:0000256" key="10">
    <source>
        <dbReference type="ARBA" id="ARBA00023136"/>
    </source>
</evidence>
<reference evidence="15 16" key="1">
    <citation type="submission" date="2023-05" db="EMBL/GenBank/DDBJ databases">
        <title>B98-5 Cell Line De Novo Hybrid Assembly: An Optical Mapping Approach.</title>
        <authorList>
            <person name="Kananen K."/>
            <person name="Auerbach J.A."/>
            <person name="Kautto E."/>
            <person name="Blachly J.S."/>
        </authorList>
    </citation>
    <scope>NUCLEOTIDE SEQUENCE [LARGE SCALE GENOMIC DNA]</scope>
    <source>
        <strain evidence="15">B95-8</strain>
        <tissue evidence="15">Cell line</tissue>
    </source>
</reference>
<comment type="catalytic activity">
    <reaction evidence="13">
        <text>a beta-D-Gal-(1-&gt;4)-beta-D-Glc-(1&lt;-&gt;1)-Cer(d18:1(4E)) + UDP-N-acetyl-alpha-D-glucosamine = a beta-D-GlcNAc-(1-&gt;3)-beta-D-Gal-(1-&gt;4)-beta-D-Glc-(1&lt;-&gt;1)-Cer(d18:1(4E)) + UDP + H(+)</text>
        <dbReference type="Rhea" id="RHEA:13905"/>
        <dbReference type="ChEBI" id="CHEBI:15378"/>
        <dbReference type="ChEBI" id="CHEBI:17103"/>
        <dbReference type="ChEBI" id="CHEBI:17950"/>
        <dbReference type="ChEBI" id="CHEBI:57705"/>
        <dbReference type="ChEBI" id="CHEBI:58223"/>
        <dbReference type="EC" id="2.4.1.206"/>
    </reaction>
    <physiologicalReaction direction="left-to-right" evidence="13">
        <dbReference type="Rhea" id="RHEA:13906"/>
    </physiologicalReaction>
</comment>
<evidence type="ECO:0000256" key="3">
    <source>
        <dbReference type="ARBA" id="ARBA00008661"/>
    </source>
</evidence>
<keyword evidence="10 14" id="KW-0472">Membrane</keyword>
<keyword evidence="16" id="KW-1185">Reference proteome</keyword>
<comment type="caution">
    <text evidence="15">The sequence shown here is derived from an EMBL/GenBank/DDBJ whole genome shotgun (WGS) entry which is preliminary data.</text>
</comment>
<evidence type="ECO:0000256" key="6">
    <source>
        <dbReference type="ARBA" id="ARBA00022692"/>
    </source>
</evidence>
<sequence>MPMWKNFDVPVWTSTPRNTKLYGGEEASACLKLILNKSTGVDMRMLVSGRRVKKWQFIIRLFATCFILSLMFFWEPIDNHIVSHMKSYSYRYLINSYDFVNDTLSLKHISAGPRYQYLINHKEKCKAQDVLLLLFVKTAPENYDRRSAIRKTWGNENYARSQLKANIKTLFALGTPNPLEGKEMQRKLVLEDQKYSDIIQQDFVDSFYNLTLKLLLQFSWANTYCPHAKFLMTADDDIFIHMPNLIEYLQSLEQIGVQDFWIGRVHRGAPPIRDKSSKYYVSYEMYQWPAYPDYTAGAAYVISGDVAAKVYEASQTLNSSLYIDDVFMGLCANKMGIVPQYHVFFSGEGKTPYHPCIYDKMMTSHGHLQDLQDLWKNATDPK</sequence>
<dbReference type="PANTHER" id="PTHR11214:SF21">
    <property type="entry name" value="LACTOSYLCERAMIDE 1,3-N-ACETYL-BETA-D-GLUCOSAMINYLTRANSFERASE"/>
    <property type="match status" value="1"/>
</dbReference>
<dbReference type="EC" id="2.4.1.-" evidence="14"/>
<comment type="subcellular location">
    <subcellularLocation>
        <location evidence="1 14">Golgi apparatus membrane</location>
        <topology evidence="1 14">Single-pass type II membrane protein</topology>
    </subcellularLocation>
</comment>
<evidence type="ECO:0000256" key="11">
    <source>
        <dbReference type="ARBA" id="ARBA00023180"/>
    </source>
</evidence>
<evidence type="ECO:0000256" key="8">
    <source>
        <dbReference type="ARBA" id="ARBA00022989"/>
    </source>
</evidence>
<evidence type="ECO:0000256" key="12">
    <source>
        <dbReference type="ARBA" id="ARBA00048750"/>
    </source>
</evidence>
<evidence type="ECO:0000256" key="4">
    <source>
        <dbReference type="ARBA" id="ARBA00022676"/>
    </source>
</evidence>
<evidence type="ECO:0000313" key="16">
    <source>
        <dbReference type="Proteomes" id="UP001266305"/>
    </source>
</evidence>
<dbReference type="PANTHER" id="PTHR11214">
    <property type="entry name" value="BETA-1,3-N-ACETYLGLUCOSAMINYLTRANSFERASE"/>
    <property type="match status" value="1"/>
</dbReference>
<accession>A0ABQ9U154</accession>
<keyword evidence="4 14" id="KW-0328">Glycosyltransferase</keyword>
<dbReference type="Gene3D" id="3.90.550.50">
    <property type="match status" value="1"/>
</dbReference>